<dbReference type="Pfam" id="PF13715">
    <property type="entry name" value="CarbopepD_reg_2"/>
    <property type="match status" value="1"/>
</dbReference>
<dbReference type="InterPro" id="IPR008969">
    <property type="entry name" value="CarboxyPept-like_regulatory"/>
</dbReference>
<dbReference type="Proteomes" id="UP001230915">
    <property type="component" value="Unassembled WGS sequence"/>
</dbReference>
<evidence type="ECO:0000313" key="2">
    <source>
        <dbReference type="EMBL" id="MDQ7918103.1"/>
    </source>
</evidence>
<evidence type="ECO:0000313" key="3">
    <source>
        <dbReference type="Proteomes" id="UP001230915"/>
    </source>
</evidence>
<comment type="caution">
    <text evidence="2">The sequence shown here is derived from an EMBL/GenBank/DDBJ whole genome shotgun (WGS) entry which is preliminary data.</text>
</comment>
<dbReference type="SUPFAM" id="SSF49464">
    <property type="entry name" value="Carboxypeptidase regulatory domain-like"/>
    <property type="match status" value="1"/>
</dbReference>
<dbReference type="Gene3D" id="2.60.40.1120">
    <property type="entry name" value="Carboxypeptidase-like, regulatory domain"/>
    <property type="match status" value="1"/>
</dbReference>
<gene>
    <name evidence="2" type="ORF">RBU60_10985</name>
</gene>
<keyword evidence="1" id="KW-0732">Signal</keyword>
<protein>
    <submittedName>
        <fullName evidence="2">Carboxypeptidase-like regulatory domain-containing protein</fullName>
    </submittedName>
</protein>
<accession>A0ABU1A547</accession>
<feature type="chain" id="PRO_5046707280" evidence="1">
    <location>
        <begin position="20"/>
        <end position="349"/>
    </location>
</feature>
<dbReference type="EMBL" id="JAVHUL010000031">
    <property type="protein sequence ID" value="MDQ7918103.1"/>
    <property type="molecule type" value="Genomic_DNA"/>
</dbReference>
<name>A0ABU1A547_9FLAO</name>
<keyword evidence="3" id="KW-1185">Reference proteome</keyword>
<proteinExistence type="predicted"/>
<organism evidence="2 3">
    <name type="scientific">Mesonia profundi</name>
    <dbReference type="NCBI Taxonomy" id="3070998"/>
    <lineage>
        <taxon>Bacteria</taxon>
        <taxon>Pseudomonadati</taxon>
        <taxon>Bacteroidota</taxon>
        <taxon>Flavobacteriia</taxon>
        <taxon>Flavobacteriales</taxon>
        <taxon>Flavobacteriaceae</taxon>
        <taxon>Mesonia</taxon>
    </lineage>
</organism>
<dbReference type="RefSeq" id="WP_308865068.1">
    <property type="nucleotide sequence ID" value="NZ_JAVHUL010000031.1"/>
</dbReference>
<evidence type="ECO:0000256" key="1">
    <source>
        <dbReference type="SAM" id="SignalP"/>
    </source>
</evidence>
<reference evidence="2 3" key="1">
    <citation type="submission" date="2023-08" db="EMBL/GenBank/DDBJ databases">
        <title>Mesonia sp. MT50, isolated from deep-sea sediment of the Mariana Trench.</title>
        <authorList>
            <person name="Fu H."/>
        </authorList>
    </citation>
    <scope>NUCLEOTIDE SEQUENCE [LARGE SCALE GENOMIC DNA]</scope>
    <source>
        <strain evidence="2 3">MT50</strain>
    </source>
</reference>
<feature type="signal peptide" evidence="1">
    <location>
        <begin position="1"/>
        <end position="19"/>
    </location>
</feature>
<sequence length="349" mass="40452">MTKRIVFFLICFQSLAGLAQHSIKGVVIDESQQPIESANIYFDGTTFGTVTNTKGEFTLQIDQTTQASLLISSLGYTSETRTISFKISSIDLGVIVLKKGVSDLEEVYIENDPWPRERKLAYFRKWFLGEDYKDKKTKILNEEEVQLRFISSSNTLVASSKVPLKVQNKYLSYLIEYDLMAFELFFKKVNFTKDEKKQTYYNEHSSYYAGTSFFKELKDKTRTKFLERREKTYKGSILHFMRSLASKELEENKFKTIHKKNEVPPYQCFDIIKTNNLTSVEILVQKLILLYDGFEQSFIQVDENSTTIYIDAYGNFSPINSLYFGGDMGKQKMSSLLPLNYKINPPKDE</sequence>